<dbReference type="OrthoDB" id="273917at2759"/>
<dbReference type="GO" id="GO:0031123">
    <property type="term" value="P:RNA 3'-end processing"/>
    <property type="evidence" value="ECO:0007669"/>
    <property type="project" value="TreeGrafter"/>
</dbReference>
<comment type="caution">
    <text evidence="8">The sequence shown here is derived from an EMBL/GenBank/DDBJ whole genome shotgun (WGS) entry which is preliminary data.</text>
</comment>
<dbReference type="EMBL" id="VNKQ01000007">
    <property type="protein sequence ID" value="KAG0649659.1"/>
    <property type="molecule type" value="Genomic_DNA"/>
</dbReference>
<evidence type="ECO:0000256" key="5">
    <source>
        <dbReference type="SAM" id="MobiDB-lite"/>
    </source>
</evidence>
<dbReference type="PANTHER" id="PTHR23092:SF15">
    <property type="entry name" value="INACTIVE NON-CANONICAL POLY(A) RNA POLYMERASE PROTEIN TRF4-2-RELATED"/>
    <property type="match status" value="1"/>
</dbReference>
<evidence type="ECO:0000256" key="1">
    <source>
        <dbReference type="ARBA" id="ARBA00008593"/>
    </source>
</evidence>
<proteinExistence type="inferred from homology"/>
<keyword evidence="9" id="KW-1185">Reference proteome</keyword>
<keyword evidence="3" id="KW-0479">Metal-binding</keyword>
<dbReference type="CDD" id="cd05402">
    <property type="entry name" value="NT_PAP_TUTase"/>
    <property type="match status" value="1"/>
</dbReference>
<dbReference type="SUPFAM" id="SSF81631">
    <property type="entry name" value="PAP/OAS1 substrate-binding domain"/>
    <property type="match status" value="1"/>
</dbReference>
<feature type="compositionally biased region" description="Polar residues" evidence="5">
    <location>
        <begin position="140"/>
        <end position="160"/>
    </location>
</feature>
<dbReference type="Proteomes" id="UP000785200">
    <property type="component" value="Unassembled WGS sequence"/>
</dbReference>
<evidence type="ECO:0000313" key="9">
    <source>
        <dbReference type="Proteomes" id="UP000785200"/>
    </source>
</evidence>
<feature type="compositionally biased region" description="Pro residues" evidence="5">
    <location>
        <begin position="20"/>
        <end position="30"/>
    </location>
</feature>
<dbReference type="SUPFAM" id="SSF81301">
    <property type="entry name" value="Nucleotidyltransferase"/>
    <property type="match status" value="1"/>
</dbReference>
<evidence type="ECO:0000256" key="2">
    <source>
        <dbReference type="ARBA" id="ARBA00012388"/>
    </source>
</evidence>
<dbReference type="InterPro" id="IPR002058">
    <property type="entry name" value="PAP_assoc"/>
</dbReference>
<sequence length="851" mass="94807">MSSHWTPINTPTSPKMSRLPPLPPGLPPRPVDSYRPGQDRNDRFESRDFDVDRRERDRDRPPMYHFGGINRRSPPRDNRSYDRYNQNDRYAPGTAPPALRPSSSVYRPSYNQGPPPPSRDFNFRQDAPPAIFAAKDNMYQPPTQQPRRNNDFKQNSNGSRQGRRGAQSEGRGGYRGRYGPRMASEREFLQGNREPTPEQMPGMDVDENGVRFKPMDDMSDSEEAEMDMSEGENAVAEQPTKKARTTSKAADGDSVPRWSNPDPYTALPPPDESQRKKKDVVKLIRKARVEATAAIAAKVDPADDFISFDLGDETEDAESPPPDKSNSGAGVVGAPTGPRFSHNANLHKQPPPSVPAAALSTRVSNKQVQVEVQPQTLLAQTNNQNVSGRVNNQNVRAPLSKQMNQDRADHNGQRVGNENLRFDISVSKVVPTTAKVGRKPINLDTTSDPALGSRKRNILDEIKPAPLLHKSGKFVSRKPGSGDVLKEWHPKHGVSSTPWLDIDHSDTANMGLWLHKEVMDFYNYVRPRDFESVIRTRLVDDLRSKLKNNSTYSDTDIRPFGSFPAGLYLPTADMDLVLVSDRYMRGGRPDVGQSNTSLRKFGAFIEREGLNIPGSLEIIFGARVPLVKYVDRLTGLKVDISFENTTGIVANQTFQNWKAEFPAMPILVTLIKHLLSMRGLNEPVSGGIGGFSVTCLVVSLLQTMPQVQSRTMVAEHHLGEILMEFFDLYGHEFNTSTTAIQVDRPGYVSKSQTGLPYNAKNIGRLSIIDPNNSSNDVSGGSSNTPTIVHCFSQTYRALQNRMSDLNSRVPAARREESILGCILAGNYTSFRLQREHLAHVYEKLYGPVEID</sequence>
<keyword evidence="4" id="KW-0460">Magnesium</keyword>
<dbReference type="Gene3D" id="3.30.460.10">
    <property type="entry name" value="Beta Polymerase, domain 2"/>
    <property type="match status" value="1"/>
</dbReference>
<dbReference type="InterPro" id="IPR043519">
    <property type="entry name" value="NT_sf"/>
</dbReference>
<feature type="domain" description="PAP-associated" evidence="6">
    <location>
        <begin position="717"/>
        <end position="775"/>
    </location>
</feature>
<dbReference type="GO" id="GO:0043634">
    <property type="term" value="P:polyadenylation-dependent ncRNA catabolic process"/>
    <property type="evidence" value="ECO:0007669"/>
    <property type="project" value="TreeGrafter"/>
</dbReference>
<dbReference type="InterPro" id="IPR045862">
    <property type="entry name" value="Trf4-like"/>
</dbReference>
<gene>
    <name evidence="8" type="ORF">D0Z07_3682</name>
</gene>
<comment type="similarity">
    <text evidence="1">Belongs to the DNA polymerase type-B-like family.</text>
</comment>
<feature type="compositionally biased region" description="Polar residues" evidence="5">
    <location>
        <begin position="1"/>
        <end position="15"/>
    </location>
</feature>
<feature type="compositionally biased region" description="Acidic residues" evidence="5">
    <location>
        <begin position="217"/>
        <end position="230"/>
    </location>
</feature>
<dbReference type="PANTHER" id="PTHR23092">
    <property type="entry name" value="POLY(A) RNA POLYMERASE"/>
    <property type="match status" value="1"/>
</dbReference>
<name>A0A9P6VKZ1_9HELO</name>
<dbReference type="Gene3D" id="1.10.1410.10">
    <property type="match status" value="1"/>
</dbReference>
<feature type="compositionally biased region" description="Polar residues" evidence="5">
    <location>
        <begin position="101"/>
        <end position="112"/>
    </location>
</feature>
<protein>
    <recommendedName>
        <fullName evidence="2">polynucleotide adenylyltransferase</fullName>
        <ecNumber evidence="2">2.7.7.19</ecNumber>
    </recommendedName>
</protein>
<feature type="domain" description="Poly(A) RNA polymerase mitochondrial-like central palm" evidence="7">
    <location>
        <begin position="514"/>
        <end position="656"/>
    </location>
</feature>
<dbReference type="Pfam" id="PF03828">
    <property type="entry name" value="PAP_assoc"/>
    <property type="match status" value="1"/>
</dbReference>
<organism evidence="8 9">
    <name type="scientific">Hyphodiscus hymeniophilus</name>
    <dbReference type="NCBI Taxonomy" id="353542"/>
    <lineage>
        <taxon>Eukaryota</taxon>
        <taxon>Fungi</taxon>
        <taxon>Dikarya</taxon>
        <taxon>Ascomycota</taxon>
        <taxon>Pezizomycotina</taxon>
        <taxon>Leotiomycetes</taxon>
        <taxon>Helotiales</taxon>
        <taxon>Hyphodiscaceae</taxon>
        <taxon>Hyphodiscus</taxon>
    </lineage>
</organism>
<feature type="compositionally biased region" description="Basic and acidic residues" evidence="5">
    <location>
        <begin position="37"/>
        <end position="62"/>
    </location>
</feature>
<feature type="region of interest" description="Disordered" evidence="5">
    <location>
        <begin position="1"/>
        <end position="279"/>
    </location>
</feature>
<dbReference type="GO" id="GO:0031499">
    <property type="term" value="C:TRAMP complex"/>
    <property type="evidence" value="ECO:0007669"/>
    <property type="project" value="TreeGrafter"/>
</dbReference>
<feature type="compositionally biased region" description="Basic and acidic residues" evidence="5">
    <location>
        <begin position="74"/>
        <end position="86"/>
    </location>
</feature>
<dbReference type="GO" id="GO:0010605">
    <property type="term" value="P:negative regulation of macromolecule metabolic process"/>
    <property type="evidence" value="ECO:0007669"/>
    <property type="project" value="UniProtKB-ARBA"/>
</dbReference>
<evidence type="ECO:0000259" key="6">
    <source>
        <dbReference type="Pfam" id="PF03828"/>
    </source>
</evidence>
<dbReference type="GO" id="GO:0003729">
    <property type="term" value="F:mRNA binding"/>
    <property type="evidence" value="ECO:0007669"/>
    <property type="project" value="TreeGrafter"/>
</dbReference>
<dbReference type="EC" id="2.7.7.19" evidence="2"/>
<dbReference type="Pfam" id="PF22600">
    <property type="entry name" value="MTPAP-like_central"/>
    <property type="match status" value="1"/>
</dbReference>
<reference evidence="8" key="1">
    <citation type="submission" date="2019-07" db="EMBL/GenBank/DDBJ databases">
        <title>Hyphodiscus hymeniophilus genome sequencing and assembly.</title>
        <authorList>
            <person name="Kramer G."/>
            <person name="Nodwell J."/>
        </authorList>
    </citation>
    <scope>NUCLEOTIDE SEQUENCE</scope>
    <source>
        <strain evidence="8">ATCC 34498</strain>
    </source>
</reference>
<dbReference type="InterPro" id="IPR054708">
    <property type="entry name" value="MTPAP-like_central"/>
</dbReference>
<dbReference type="GO" id="GO:0046872">
    <property type="term" value="F:metal ion binding"/>
    <property type="evidence" value="ECO:0007669"/>
    <property type="project" value="UniProtKB-KW"/>
</dbReference>
<evidence type="ECO:0000313" key="8">
    <source>
        <dbReference type="EMBL" id="KAG0649659.1"/>
    </source>
</evidence>
<dbReference type="AlphaFoldDB" id="A0A9P6VKZ1"/>
<dbReference type="GO" id="GO:1990817">
    <property type="term" value="F:poly(A) RNA polymerase activity"/>
    <property type="evidence" value="ECO:0007669"/>
    <property type="project" value="UniProtKB-EC"/>
</dbReference>
<feature type="region of interest" description="Disordered" evidence="5">
    <location>
        <begin position="311"/>
        <end position="362"/>
    </location>
</feature>
<evidence type="ECO:0000256" key="4">
    <source>
        <dbReference type="ARBA" id="ARBA00022842"/>
    </source>
</evidence>
<evidence type="ECO:0000256" key="3">
    <source>
        <dbReference type="ARBA" id="ARBA00022723"/>
    </source>
</evidence>
<dbReference type="GO" id="GO:0005730">
    <property type="term" value="C:nucleolus"/>
    <property type="evidence" value="ECO:0007669"/>
    <property type="project" value="TreeGrafter"/>
</dbReference>
<evidence type="ECO:0000259" key="7">
    <source>
        <dbReference type="Pfam" id="PF22600"/>
    </source>
</evidence>
<accession>A0A9P6VKZ1</accession>